<dbReference type="AlphaFoldDB" id="A0A1I8JEE8"/>
<evidence type="ECO:0000256" key="1">
    <source>
        <dbReference type="SAM" id="SignalP"/>
    </source>
</evidence>
<keyword evidence="1" id="KW-0732">Signal</keyword>
<sequence>MWLHRAMWLLTLHTKLSLSIRPQVIAGIPESLLPA</sequence>
<dbReference type="WBParaSite" id="maker-uti_cns_0047111-snap-gene-0.17-mRNA-1">
    <property type="protein sequence ID" value="maker-uti_cns_0047111-snap-gene-0.17-mRNA-1"/>
    <property type="gene ID" value="maker-uti_cns_0047111-snap-gene-0.17"/>
</dbReference>
<evidence type="ECO:0000313" key="2">
    <source>
        <dbReference type="Proteomes" id="UP000095280"/>
    </source>
</evidence>
<feature type="chain" id="PRO_5009321719" evidence="1">
    <location>
        <begin position="20"/>
        <end position="35"/>
    </location>
</feature>
<feature type="signal peptide" evidence="1">
    <location>
        <begin position="1"/>
        <end position="19"/>
    </location>
</feature>
<organism evidence="2 3">
    <name type="scientific">Macrostomum lignano</name>
    <dbReference type="NCBI Taxonomy" id="282301"/>
    <lineage>
        <taxon>Eukaryota</taxon>
        <taxon>Metazoa</taxon>
        <taxon>Spiralia</taxon>
        <taxon>Lophotrochozoa</taxon>
        <taxon>Platyhelminthes</taxon>
        <taxon>Rhabditophora</taxon>
        <taxon>Macrostomorpha</taxon>
        <taxon>Macrostomida</taxon>
        <taxon>Macrostomidae</taxon>
        <taxon>Macrostomum</taxon>
    </lineage>
</organism>
<accession>A0A1I8JEE8</accession>
<evidence type="ECO:0000313" key="3">
    <source>
        <dbReference type="WBParaSite" id="maker-uti_cns_0047111-snap-gene-0.17-mRNA-1"/>
    </source>
</evidence>
<reference evidence="3" key="1">
    <citation type="submission" date="2016-11" db="UniProtKB">
        <authorList>
            <consortium name="WormBaseParasite"/>
        </authorList>
    </citation>
    <scope>IDENTIFICATION</scope>
</reference>
<protein>
    <submittedName>
        <fullName evidence="3">Uncharacterized protein</fullName>
    </submittedName>
</protein>
<proteinExistence type="predicted"/>
<name>A0A1I8JEE8_9PLAT</name>
<keyword evidence="2" id="KW-1185">Reference proteome</keyword>
<dbReference type="Proteomes" id="UP000095280">
    <property type="component" value="Unplaced"/>
</dbReference>